<gene>
    <name evidence="3" type="ORF">ASPWEDRAFT_182996</name>
</gene>
<accession>A0A1L9RIV4</accession>
<evidence type="ECO:0000259" key="2">
    <source>
        <dbReference type="Pfam" id="PF24800"/>
    </source>
</evidence>
<keyword evidence="1" id="KW-0472">Membrane</keyword>
<feature type="transmembrane region" description="Helical" evidence="1">
    <location>
        <begin position="144"/>
        <end position="167"/>
    </location>
</feature>
<reference evidence="4" key="1">
    <citation type="journal article" date="2017" name="Genome Biol.">
        <title>Comparative genomics reveals high biological diversity and specific adaptations in the industrially and medically important fungal genus Aspergillus.</title>
        <authorList>
            <person name="de Vries R.P."/>
            <person name="Riley R."/>
            <person name="Wiebenga A."/>
            <person name="Aguilar-Osorio G."/>
            <person name="Amillis S."/>
            <person name="Uchima C.A."/>
            <person name="Anderluh G."/>
            <person name="Asadollahi M."/>
            <person name="Askin M."/>
            <person name="Barry K."/>
            <person name="Battaglia E."/>
            <person name="Bayram O."/>
            <person name="Benocci T."/>
            <person name="Braus-Stromeyer S.A."/>
            <person name="Caldana C."/>
            <person name="Canovas D."/>
            <person name="Cerqueira G.C."/>
            <person name="Chen F."/>
            <person name="Chen W."/>
            <person name="Choi C."/>
            <person name="Clum A."/>
            <person name="Dos Santos R.A."/>
            <person name="Damasio A.R."/>
            <person name="Diallinas G."/>
            <person name="Emri T."/>
            <person name="Fekete E."/>
            <person name="Flipphi M."/>
            <person name="Freyberg S."/>
            <person name="Gallo A."/>
            <person name="Gournas C."/>
            <person name="Habgood R."/>
            <person name="Hainaut M."/>
            <person name="Harispe M.L."/>
            <person name="Henrissat B."/>
            <person name="Hilden K.S."/>
            <person name="Hope R."/>
            <person name="Hossain A."/>
            <person name="Karabika E."/>
            <person name="Karaffa L."/>
            <person name="Karanyi Z."/>
            <person name="Krasevec N."/>
            <person name="Kuo A."/>
            <person name="Kusch H."/>
            <person name="LaButti K."/>
            <person name="Lagendijk E.L."/>
            <person name="Lapidus A."/>
            <person name="Levasseur A."/>
            <person name="Lindquist E."/>
            <person name="Lipzen A."/>
            <person name="Logrieco A.F."/>
            <person name="MacCabe A."/>
            <person name="Maekelae M.R."/>
            <person name="Malavazi I."/>
            <person name="Melin P."/>
            <person name="Meyer V."/>
            <person name="Mielnichuk N."/>
            <person name="Miskei M."/>
            <person name="Molnar A.P."/>
            <person name="Mule G."/>
            <person name="Ngan C.Y."/>
            <person name="Orejas M."/>
            <person name="Orosz E."/>
            <person name="Ouedraogo J.P."/>
            <person name="Overkamp K.M."/>
            <person name="Park H.-S."/>
            <person name="Perrone G."/>
            <person name="Piumi F."/>
            <person name="Punt P.J."/>
            <person name="Ram A.F."/>
            <person name="Ramon A."/>
            <person name="Rauscher S."/>
            <person name="Record E."/>
            <person name="Riano-Pachon D.M."/>
            <person name="Robert V."/>
            <person name="Roehrig J."/>
            <person name="Ruller R."/>
            <person name="Salamov A."/>
            <person name="Salih N.S."/>
            <person name="Samson R.A."/>
            <person name="Sandor E."/>
            <person name="Sanguinetti M."/>
            <person name="Schuetze T."/>
            <person name="Sepcic K."/>
            <person name="Shelest E."/>
            <person name="Sherlock G."/>
            <person name="Sophianopoulou V."/>
            <person name="Squina F.M."/>
            <person name="Sun H."/>
            <person name="Susca A."/>
            <person name="Todd R.B."/>
            <person name="Tsang A."/>
            <person name="Unkles S.E."/>
            <person name="van de Wiele N."/>
            <person name="van Rossen-Uffink D."/>
            <person name="Oliveira J.V."/>
            <person name="Vesth T.C."/>
            <person name="Visser J."/>
            <person name="Yu J.-H."/>
            <person name="Zhou M."/>
            <person name="Andersen M.R."/>
            <person name="Archer D.B."/>
            <person name="Baker S.E."/>
            <person name="Benoit I."/>
            <person name="Brakhage A.A."/>
            <person name="Braus G.H."/>
            <person name="Fischer R."/>
            <person name="Frisvad J.C."/>
            <person name="Goldman G.H."/>
            <person name="Houbraken J."/>
            <person name="Oakley B."/>
            <person name="Pocsi I."/>
            <person name="Scazzocchio C."/>
            <person name="Seiboth B."/>
            <person name="vanKuyk P.A."/>
            <person name="Wortman J."/>
            <person name="Dyer P.S."/>
            <person name="Grigoriev I.V."/>
        </authorList>
    </citation>
    <scope>NUCLEOTIDE SEQUENCE [LARGE SCALE GENOMIC DNA]</scope>
    <source>
        <strain evidence="4">DTO 134E9</strain>
    </source>
</reference>
<dbReference type="Pfam" id="PF24800">
    <property type="entry name" value="DUF7702"/>
    <property type="match status" value="1"/>
</dbReference>
<keyword evidence="4" id="KW-1185">Reference proteome</keyword>
<dbReference type="OrthoDB" id="2560628at2759"/>
<evidence type="ECO:0000313" key="4">
    <source>
        <dbReference type="Proteomes" id="UP000184383"/>
    </source>
</evidence>
<dbReference type="InterPro" id="IPR056119">
    <property type="entry name" value="DUF7702"/>
</dbReference>
<evidence type="ECO:0000256" key="1">
    <source>
        <dbReference type="SAM" id="Phobius"/>
    </source>
</evidence>
<dbReference type="PANTHER" id="PTHR42109">
    <property type="entry name" value="UNPLACED GENOMIC SCAFFOLD UM_SCAF_CONTIG_1.265, WHOLE GENOME SHOTGUN SEQUENCE"/>
    <property type="match status" value="1"/>
</dbReference>
<feature type="transmembrane region" description="Helical" evidence="1">
    <location>
        <begin position="40"/>
        <end position="60"/>
    </location>
</feature>
<dbReference type="EMBL" id="KV878212">
    <property type="protein sequence ID" value="OJJ34859.1"/>
    <property type="molecule type" value="Genomic_DNA"/>
</dbReference>
<dbReference type="GeneID" id="63747812"/>
<dbReference type="STRING" id="1073089.A0A1L9RIV4"/>
<dbReference type="PANTHER" id="PTHR42109:SF2">
    <property type="entry name" value="INTEGRAL MEMBRANE PROTEIN"/>
    <property type="match status" value="1"/>
</dbReference>
<dbReference type="RefSeq" id="XP_040688535.1">
    <property type="nucleotide sequence ID" value="XM_040831964.1"/>
</dbReference>
<sequence length="275" mass="29922">MGLSYSHGISVLELIIYLPSFFLAAFLVFRHGLKTNAGALFLVIFTLVRIIGACCDLATISHASTGLYQATAICSSIGLSPLIMACSGLLSRANESIKRKGGSPINEVFFTALRILTIVGLILCIVALSRGLTVESLQHPDVKIKIGMILFLVAWAMLCFLLAILTLHRSQIEKGEHRLLLAVAISAVLILVRLIYSMLAWFLANSTFNILNGNMTVQLVMSVLEEFGVVIVCIAVGLTLRVGAPIEEEKIQHAPLAPEGPGYWRNNVTLEAQRY</sequence>
<keyword evidence="1" id="KW-0812">Transmembrane</keyword>
<feature type="transmembrane region" description="Helical" evidence="1">
    <location>
        <begin position="66"/>
        <end position="90"/>
    </location>
</feature>
<dbReference type="Proteomes" id="UP000184383">
    <property type="component" value="Unassembled WGS sequence"/>
</dbReference>
<feature type="domain" description="DUF7702" evidence="2">
    <location>
        <begin position="3"/>
        <end position="241"/>
    </location>
</feature>
<proteinExistence type="predicted"/>
<organism evidence="3 4">
    <name type="scientific">Aspergillus wentii DTO 134E9</name>
    <dbReference type="NCBI Taxonomy" id="1073089"/>
    <lineage>
        <taxon>Eukaryota</taxon>
        <taxon>Fungi</taxon>
        <taxon>Dikarya</taxon>
        <taxon>Ascomycota</taxon>
        <taxon>Pezizomycotina</taxon>
        <taxon>Eurotiomycetes</taxon>
        <taxon>Eurotiomycetidae</taxon>
        <taxon>Eurotiales</taxon>
        <taxon>Aspergillaceae</taxon>
        <taxon>Aspergillus</taxon>
        <taxon>Aspergillus subgen. Cremei</taxon>
    </lineage>
</organism>
<evidence type="ECO:0000313" key="3">
    <source>
        <dbReference type="EMBL" id="OJJ34859.1"/>
    </source>
</evidence>
<name>A0A1L9RIV4_ASPWE</name>
<protein>
    <recommendedName>
        <fullName evidence="2">DUF7702 domain-containing protein</fullName>
    </recommendedName>
</protein>
<feature type="transmembrane region" description="Helical" evidence="1">
    <location>
        <begin position="111"/>
        <end position="132"/>
    </location>
</feature>
<feature type="transmembrane region" description="Helical" evidence="1">
    <location>
        <begin position="179"/>
        <end position="204"/>
    </location>
</feature>
<feature type="transmembrane region" description="Helical" evidence="1">
    <location>
        <begin position="216"/>
        <end position="240"/>
    </location>
</feature>
<dbReference type="AlphaFoldDB" id="A0A1L9RIV4"/>
<dbReference type="VEuPathDB" id="FungiDB:ASPWEDRAFT_182996"/>
<feature type="transmembrane region" description="Helical" evidence="1">
    <location>
        <begin position="6"/>
        <end position="28"/>
    </location>
</feature>
<keyword evidence="1" id="KW-1133">Transmembrane helix</keyword>